<evidence type="ECO:0008006" key="3">
    <source>
        <dbReference type="Google" id="ProtNLM"/>
    </source>
</evidence>
<protein>
    <recommendedName>
        <fullName evidence="3">HEPN AbiU2-like domain-containing protein</fullName>
    </recommendedName>
</protein>
<sequence length="221" mass="25199">MAKRIEFDIPDVPTPTNPFLGYWGSQLIIGHFSDSPKVVTLSSTFVRCVFSAREDYLAATQHLRAAFQSTREMHLSELYRSIARFETCISGMYLAELAFVRLRRCVELSPDSAAVINHEKPAFIAPAVRDRLKAMRDTMQHIEELLANGKLTEDLPYMVQPTGDERPLTDPEQLADTVLVIDRLRIGEHVVRFAEIVEWLGEMVAYVEKLRSLMPTRWTSS</sequence>
<comment type="caution">
    <text evidence="1">The sequence shown here is derived from an EMBL/GenBank/DDBJ whole genome shotgun (WGS) entry which is preliminary data.</text>
</comment>
<keyword evidence="2" id="KW-1185">Reference proteome</keyword>
<dbReference type="EMBL" id="QTPM01000012">
    <property type="protein sequence ID" value="RQY93841.1"/>
    <property type="molecule type" value="Genomic_DNA"/>
</dbReference>
<accession>A0ABX9YQM1</accession>
<proteinExistence type="predicted"/>
<reference evidence="1 2" key="1">
    <citation type="submission" date="2018-08" db="EMBL/GenBank/DDBJ databases">
        <title>Comparative analysis of Burkholderia isolates from Puerto Rico.</title>
        <authorList>
            <person name="Hall C."/>
            <person name="Sahl J."/>
            <person name="Wagner D."/>
        </authorList>
    </citation>
    <scope>NUCLEOTIDE SEQUENCE [LARGE SCALE GENOMIC DNA]</scope>
    <source>
        <strain evidence="1 2">Bp8966</strain>
    </source>
</reference>
<gene>
    <name evidence="1" type="ORF">DF017_12505</name>
</gene>
<evidence type="ECO:0000313" key="2">
    <source>
        <dbReference type="Proteomes" id="UP000281098"/>
    </source>
</evidence>
<dbReference type="RefSeq" id="WP_124759614.1">
    <property type="nucleotide sequence ID" value="NZ_QTPM01000012.1"/>
</dbReference>
<organism evidence="1 2">
    <name type="scientific">Burkholderia stagnalis</name>
    <dbReference type="NCBI Taxonomy" id="1503054"/>
    <lineage>
        <taxon>Bacteria</taxon>
        <taxon>Pseudomonadati</taxon>
        <taxon>Pseudomonadota</taxon>
        <taxon>Betaproteobacteria</taxon>
        <taxon>Burkholderiales</taxon>
        <taxon>Burkholderiaceae</taxon>
        <taxon>Burkholderia</taxon>
        <taxon>Burkholderia cepacia complex</taxon>
    </lineage>
</organism>
<name>A0ABX9YQM1_9BURK</name>
<evidence type="ECO:0000313" key="1">
    <source>
        <dbReference type="EMBL" id="RQY93841.1"/>
    </source>
</evidence>
<dbReference type="Proteomes" id="UP000281098">
    <property type="component" value="Unassembled WGS sequence"/>
</dbReference>